<dbReference type="Proteomes" id="UP000236161">
    <property type="component" value="Unassembled WGS sequence"/>
</dbReference>
<protein>
    <submittedName>
        <fullName evidence="1">Uncharacterized protein</fullName>
    </submittedName>
</protein>
<gene>
    <name evidence="1" type="ORF">AXF42_Ash000434</name>
</gene>
<dbReference type="EMBL" id="KZ451982">
    <property type="protein sequence ID" value="PKA54599.1"/>
    <property type="molecule type" value="Genomic_DNA"/>
</dbReference>
<proteinExistence type="predicted"/>
<accession>A0A2I0AG98</accession>
<reference evidence="1 2" key="1">
    <citation type="journal article" date="2017" name="Nature">
        <title>The Apostasia genome and the evolution of orchids.</title>
        <authorList>
            <person name="Zhang G.Q."/>
            <person name="Liu K.W."/>
            <person name="Li Z."/>
            <person name="Lohaus R."/>
            <person name="Hsiao Y.Y."/>
            <person name="Niu S.C."/>
            <person name="Wang J.Y."/>
            <person name="Lin Y.C."/>
            <person name="Xu Q."/>
            <person name="Chen L.J."/>
            <person name="Yoshida K."/>
            <person name="Fujiwara S."/>
            <person name="Wang Z.W."/>
            <person name="Zhang Y.Q."/>
            <person name="Mitsuda N."/>
            <person name="Wang M."/>
            <person name="Liu G.H."/>
            <person name="Pecoraro L."/>
            <person name="Huang H.X."/>
            <person name="Xiao X.J."/>
            <person name="Lin M."/>
            <person name="Wu X.Y."/>
            <person name="Wu W.L."/>
            <person name="Chen Y.Y."/>
            <person name="Chang S.B."/>
            <person name="Sakamoto S."/>
            <person name="Ohme-Takagi M."/>
            <person name="Yagi M."/>
            <person name="Zeng S.J."/>
            <person name="Shen C.Y."/>
            <person name="Yeh C.M."/>
            <person name="Luo Y.B."/>
            <person name="Tsai W.C."/>
            <person name="Van de Peer Y."/>
            <person name="Liu Z.J."/>
        </authorList>
    </citation>
    <scope>NUCLEOTIDE SEQUENCE [LARGE SCALE GENOMIC DNA]</scope>
    <source>
        <strain evidence="2">cv. Shenzhen</strain>
        <tissue evidence="1">Stem</tissue>
    </source>
</reference>
<name>A0A2I0AG98_9ASPA</name>
<organism evidence="1 2">
    <name type="scientific">Apostasia shenzhenica</name>
    <dbReference type="NCBI Taxonomy" id="1088818"/>
    <lineage>
        <taxon>Eukaryota</taxon>
        <taxon>Viridiplantae</taxon>
        <taxon>Streptophyta</taxon>
        <taxon>Embryophyta</taxon>
        <taxon>Tracheophyta</taxon>
        <taxon>Spermatophyta</taxon>
        <taxon>Magnoliopsida</taxon>
        <taxon>Liliopsida</taxon>
        <taxon>Asparagales</taxon>
        <taxon>Orchidaceae</taxon>
        <taxon>Apostasioideae</taxon>
        <taxon>Apostasia</taxon>
    </lineage>
</organism>
<sequence length="79" mass="9038">MRPLKEEKLLGADSALFGRPIRGRHVYPDPAVWHTWRPLIGFRTVRHPNPITSPKRGSTRGSKGIVINVFVFLFLKLMC</sequence>
<evidence type="ECO:0000313" key="1">
    <source>
        <dbReference type="EMBL" id="PKA54599.1"/>
    </source>
</evidence>
<keyword evidence="2" id="KW-1185">Reference proteome</keyword>
<dbReference type="AlphaFoldDB" id="A0A2I0AG98"/>
<evidence type="ECO:0000313" key="2">
    <source>
        <dbReference type="Proteomes" id="UP000236161"/>
    </source>
</evidence>